<name>A0A1B7KZZ5_9ENTR</name>
<dbReference type="InterPro" id="IPR005656">
    <property type="entry name" value="MmgE_PrpD"/>
</dbReference>
<dbReference type="Gene3D" id="3.30.1330.120">
    <property type="entry name" value="2-methylcitrate dehydratase PrpD"/>
    <property type="match status" value="1"/>
</dbReference>
<evidence type="ECO:0000256" key="1">
    <source>
        <dbReference type="ARBA" id="ARBA00006174"/>
    </source>
</evidence>
<evidence type="ECO:0000259" key="2">
    <source>
        <dbReference type="Pfam" id="PF03972"/>
    </source>
</evidence>
<reference evidence="5" key="1">
    <citation type="submission" date="2016-05" db="EMBL/GenBank/DDBJ databases">
        <authorList>
            <person name="Behera P."/>
            <person name="Vaishampayan P."/>
            <person name="Singh N."/>
            <person name="Raina V."/>
            <person name="Suar M."/>
            <person name="Pattnaik A."/>
            <person name="Rastogi G."/>
        </authorList>
    </citation>
    <scope>NUCLEOTIDE SEQUENCE [LARGE SCALE GENOMIC DNA]</scope>
    <source>
        <strain evidence="5">MP23</strain>
    </source>
</reference>
<keyword evidence="5" id="KW-1185">Reference proteome</keyword>
<evidence type="ECO:0000259" key="3">
    <source>
        <dbReference type="Pfam" id="PF19305"/>
    </source>
</evidence>
<feature type="domain" description="MmgE/PrpD C-terminal" evidence="3">
    <location>
        <begin position="272"/>
        <end position="433"/>
    </location>
</feature>
<sequence length="455" mass="48369">MIDYTHMLGEFIATTGYRDFPPHLVEKAKRHFLDTLGATLAGTDSDIWHQCAALAREEGGHAQSLLVGQAWRVTPRQSAWLNGVAAHMYELDDTGGCDHSGAVVMPAILAALPLVEEAVDGQRLLTAFIIGYDIGRRVLEACGGYNAHNEAGWHSTATCGVFGATAAVCSLLQLSPAQCSAALGIAGSFSSGLWAFIHDGSQTKKLHAGRAAESGLFAAQLAQRGIQGPGAVFAEKWGGFLQTIAPHSQRPDALVASLGQVWKLARCSIKPYASCRGTHSAVDALNQLLSVQPLAQVKRIHVRLNPFLMEMCGGRSTGSLAAAQMSLPYALAARLCYGSVGLESYSEEKRLSPQVSDMLARITLEVDALQQGDEEPVVILHTTRGSVTQVQVPVPSGSPGNPLSDGALLAKFDQLARQVLSAASCRALEHVCLHLDEYPDVAVLCGLLGREDEET</sequence>
<dbReference type="GO" id="GO:0016829">
    <property type="term" value="F:lyase activity"/>
    <property type="evidence" value="ECO:0007669"/>
    <property type="project" value="InterPro"/>
</dbReference>
<dbReference type="InterPro" id="IPR036148">
    <property type="entry name" value="MmgE/PrpD_sf"/>
</dbReference>
<dbReference type="SUPFAM" id="SSF103378">
    <property type="entry name" value="2-methylcitrate dehydratase PrpD"/>
    <property type="match status" value="1"/>
</dbReference>
<dbReference type="InterPro" id="IPR042183">
    <property type="entry name" value="MmgE/PrpD_sf_1"/>
</dbReference>
<evidence type="ECO:0000313" key="4">
    <source>
        <dbReference type="EMBL" id="OAT75647.1"/>
    </source>
</evidence>
<dbReference type="PANTHER" id="PTHR16943:SF8">
    <property type="entry name" value="2-METHYLCITRATE DEHYDRATASE"/>
    <property type="match status" value="1"/>
</dbReference>
<dbReference type="Pfam" id="PF03972">
    <property type="entry name" value="MmgE_PrpD_N"/>
    <property type="match status" value="1"/>
</dbReference>
<dbReference type="Pfam" id="PF19305">
    <property type="entry name" value="MmgE_PrpD_C"/>
    <property type="match status" value="1"/>
</dbReference>
<dbReference type="Proteomes" id="UP000078225">
    <property type="component" value="Unassembled WGS sequence"/>
</dbReference>
<proteinExistence type="inferred from homology"/>
<dbReference type="InterPro" id="IPR045337">
    <property type="entry name" value="MmgE_PrpD_C"/>
</dbReference>
<gene>
    <name evidence="4" type="ORF">A9B99_14130</name>
</gene>
<comment type="similarity">
    <text evidence="1">Belongs to the PrpD family.</text>
</comment>
<dbReference type="InterPro" id="IPR045336">
    <property type="entry name" value="MmgE_PrpD_N"/>
</dbReference>
<dbReference type="Gene3D" id="1.10.4100.10">
    <property type="entry name" value="2-methylcitrate dehydratase PrpD"/>
    <property type="match status" value="1"/>
</dbReference>
<accession>A0A1B7KZZ5</accession>
<organism evidence="4 5">
    <name type="scientific">Mangrovibacter phragmitis</name>
    <dbReference type="NCBI Taxonomy" id="1691903"/>
    <lineage>
        <taxon>Bacteria</taxon>
        <taxon>Pseudomonadati</taxon>
        <taxon>Pseudomonadota</taxon>
        <taxon>Gammaproteobacteria</taxon>
        <taxon>Enterobacterales</taxon>
        <taxon>Enterobacteriaceae</taxon>
        <taxon>Mangrovibacter</taxon>
    </lineage>
</organism>
<dbReference type="STRING" id="1691903.A9B99_14130"/>
<dbReference type="AlphaFoldDB" id="A0A1B7KZZ5"/>
<comment type="caution">
    <text evidence="4">The sequence shown here is derived from an EMBL/GenBank/DDBJ whole genome shotgun (WGS) entry which is preliminary data.</text>
</comment>
<dbReference type="PANTHER" id="PTHR16943">
    <property type="entry name" value="2-METHYLCITRATE DEHYDRATASE-RELATED"/>
    <property type="match status" value="1"/>
</dbReference>
<dbReference type="EMBL" id="LYRP01000047">
    <property type="protein sequence ID" value="OAT75647.1"/>
    <property type="molecule type" value="Genomic_DNA"/>
</dbReference>
<evidence type="ECO:0000313" key="5">
    <source>
        <dbReference type="Proteomes" id="UP000078225"/>
    </source>
</evidence>
<protein>
    <submittedName>
        <fullName evidence="4">2-methylcitrate dehydratase</fullName>
    </submittedName>
</protein>
<dbReference type="InterPro" id="IPR042188">
    <property type="entry name" value="MmgE/PrpD_sf_2"/>
</dbReference>
<feature type="domain" description="MmgE/PrpD N-terminal" evidence="2">
    <location>
        <begin position="8"/>
        <end position="245"/>
    </location>
</feature>